<dbReference type="RefSeq" id="WP_090154079.1">
    <property type="nucleotide sequence ID" value="NZ_FNAN01000012.1"/>
</dbReference>
<dbReference type="Proteomes" id="UP000198748">
    <property type="component" value="Unassembled WGS sequence"/>
</dbReference>
<evidence type="ECO:0000259" key="1">
    <source>
        <dbReference type="SMART" id="SM00953"/>
    </source>
</evidence>
<feature type="domain" description="RES" evidence="1">
    <location>
        <begin position="11"/>
        <end position="137"/>
    </location>
</feature>
<sequence>MLVFRIVHKLYANTLFASEMRGRWNSEGNKVIYAYETIPLALLENMVRRQGVGFNADFKVMFIEIPDDAAIEAVAESELEAGWRDPNDYSQCQPLGDGWFNAGKALALKVPSAVMPLAFNFVINTLHPDYARVKLVEVTDLVPDSRIDDILKKYNFTTGA</sequence>
<gene>
    <name evidence="2" type="ORF">SAMN04487996_112132</name>
</gene>
<dbReference type="SMART" id="SM00953">
    <property type="entry name" value="RES"/>
    <property type="match status" value="1"/>
</dbReference>
<dbReference type="InterPro" id="IPR014914">
    <property type="entry name" value="RES_dom"/>
</dbReference>
<protein>
    <submittedName>
        <fullName evidence="2">RES domain-containing protein</fullName>
    </submittedName>
</protein>
<keyword evidence="3" id="KW-1185">Reference proteome</keyword>
<dbReference type="OrthoDB" id="9789501at2"/>
<accession>A0A1G7NRA1</accession>
<name>A0A1G7NRA1_9BACT</name>
<evidence type="ECO:0000313" key="2">
    <source>
        <dbReference type="EMBL" id="SDF76457.1"/>
    </source>
</evidence>
<dbReference type="Pfam" id="PF08808">
    <property type="entry name" value="RES"/>
    <property type="match status" value="1"/>
</dbReference>
<dbReference type="STRING" id="659014.SAMN04487996_112132"/>
<proteinExistence type="predicted"/>
<organism evidence="2 3">
    <name type="scientific">Dyadobacter soli</name>
    <dbReference type="NCBI Taxonomy" id="659014"/>
    <lineage>
        <taxon>Bacteria</taxon>
        <taxon>Pseudomonadati</taxon>
        <taxon>Bacteroidota</taxon>
        <taxon>Cytophagia</taxon>
        <taxon>Cytophagales</taxon>
        <taxon>Spirosomataceae</taxon>
        <taxon>Dyadobacter</taxon>
    </lineage>
</organism>
<dbReference type="EMBL" id="FNAN01000012">
    <property type="protein sequence ID" value="SDF76457.1"/>
    <property type="molecule type" value="Genomic_DNA"/>
</dbReference>
<evidence type="ECO:0000313" key="3">
    <source>
        <dbReference type="Proteomes" id="UP000198748"/>
    </source>
</evidence>
<dbReference type="AlphaFoldDB" id="A0A1G7NRA1"/>
<reference evidence="3" key="1">
    <citation type="submission" date="2016-10" db="EMBL/GenBank/DDBJ databases">
        <authorList>
            <person name="Varghese N."/>
            <person name="Submissions S."/>
        </authorList>
    </citation>
    <scope>NUCLEOTIDE SEQUENCE [LARGE SCALE GENOMIC DNA]</scope>
    <source>
        <strain evidence="3">DSM 25329</strain>
    </source>
</reference>